<evidence type="ECO:0000259" key="1">
    <source>
        <dbReference type="PROSITE" id="PS50042"/>
    </source>
</evidence>
<dbReference type="RefSeq" id="WP_094587380.1">
    <property type="nucleotide sequence ID" value="NZ_JAYGHX010000007.1"/>
</dbReference>
<keyword evidence="3" id="KW-1185">Reference proteome</keyword>
<dbReference type="Gene3D" id="2.60.120.10">
    <property type="entry name" value="Jelly Rolls"/>
    <property type="match status" value="1"/>
</dbReference>
<accession>A0ABU5RW94</accession>
<dbReference type="PROSITE" id="PS50042">
    <property type="entry name" value="CNMP_BINDING_3"/>
    <property type="match status" value="1"/>
</dbReference>
<dbReference type="CDD" id="cd00038">
    <property type="entry name" value="CAP_ED"/>
    <property type="match status" value="1"/>
</dbReference>
<dbReference type="SMART" id="SM00100">
    <property type="entry name" value="cNMP"/>
    <property type="match status" value="1"/>
</dbReference>
<protein>
    <submittedName>
        <fullName evidence="2">Crp/Fnr family transcriptional regulator</fullName>
    </submittedName>
</protein>
<sequence>MAHTVHALDTMRALADKGEVRDVEAGSVIFRAGEPGDCMFGLLEGTVRLSWNADAGHEDIQAGDVFGAGALVTQDHRRYGHATALTPCRLLVMNREKFLFAVQEAPMFAIELLGSIDQRLRDLKGVTRN</sequence>
<dbReference type="InterPro" id="IPR018490">
    <property type="entry name" value="cNMP-bd_dom_sf"/>
</dbReference>
<feature type="domain" description="Cyclic nucleotide-binding" evidence="1">
    <location>
        <begin position="14"/>
        <end position="98"/>
    </location>
</feature>
<organism evidence="2 3">
    <name type="scientific">Cyanobium gracile UHCC 0139</name>
    <dbReference type="NCBI Taxonomy" id="3110308"/>
    <lineage>
        <taxon>Bacteria</taxon>
        <taxon>Bacillati</taxon>
        <taxon>Cyanobacteriota</taxon>
        <taxon>Cyanophyceae</taxon>
        <taxon>Synechococcales</taxon>
        <taxon>Prochlorococcaceae</taxon>
        <taxon>Cyanobium</taxon>
    </lineage>
</organism>
<evidence type="ECO:0000313" key="3">
    <source>
        <dbReference type="Proteomes" id="UP001304461"/>
    </source>
</evidence>
<dbReference type="Proteomes" id="UP001304461">
    <property type="component" value="Unassembled WGS sequence"/>
</dbReference>
<gene>
    <name evidence="2" type="ORF">VB738_12275</name>
</gene>
<comment type="caution">
    <text evidence="2">The sequence shown here is derived from an EMBL/GenBank/DDBJ whole genome shotgun (WGS) entry which is preliminary data.</text>
</comment>
<dbReference type="EMBL" id="JAYGHX010000007">
    <property type="protein sequence ID" value="MEA5392034.1"/>
    <property type="molecule type" value="Genomic_DNA"/>
</dbReference>
<dbReference type="SUPFAM" id="SSF51206">
    <property type="entry name" value="cAMP-binding domain-like"/>
    <property type="match status" value="1"/>
</dbReference>
<dbReference type="InterPro" id="IPR000595">
    <property type="entry name" value="cNMP-bd_dom"/>
</dbReference>
<dbReference type="PANTHER" id="PTHR24567">
    <property type="entry name" value="CRP FAMILY TRANSCRIPTIONAL REGULATORY PROTEIN"/>
    <property type="match status" value="1"/>
</dbReference>
<evidence type="ECO:0000313" key="2">
    <source>
        <dbReference type="EMBL" id="MEA5392034.1"/>
    </source>
</evidence>
<dbReference type="InterPro" id="IPR014710">
    <property type="entry name" value="RmlC-like_jellyroll"/>
</dbReference>
<reference evidence="2 3" key="1">
    <citation type="submission" date="2023-12" db="EMBL/GenBank/DDBJ databases">
        <title>Baltic Sea Cyanobacteria.</title>
        <authorList>
            <person name="Delbaje E."/>
            <person name="Fewer D.P."/>
            <person name="Shishido T.K."/>
        </authorList>
    </citation>
    <scope>NUCLEOTIDE SEQUENCE [LARGE SCALE GENOMIC DNA]</scope>
    <source>
        <strain evidence="2 3">UHCC 0139</strain>
    </source>
</reference>
<dbReference type="PANTHER" id="PTHR24567:SF74">
    <property type="entry name" value="HTH-TYPE TRANSCRIPTIONAL REGULATOR ARCR"/>
    <property type="match status" value="1"/>
</dbReference>
<name>A0ABU5RW94_9CYAN</name>
<dbReference type="Pfam" id="PF00027">
    <property type="entry name" value="cNMP_binding"/>
    <property type="match status" value="1"/>
</dbReference>
<dbReference type="InterPro" id="IPR050397">
    <property type="entry name" value="Env_Response_Regulators"/>
</dbReference>
<proteinExistence type="predicted"/>